<keyword evidence="3" id="KW-1185">Reference proteome</keyword>
<feature type="compositionally biased region" description="Basic and acidic residues" evidence="1">
    <location>
        <begin position="89"/>
        <end position="101"/>
    </location>
</feature>
<reference evidence="3" key="1">
    <citation type="submission" date="2018-09" db="EMBL/GenBank/DDBJ databases">
        <authorList>
            <person name="Tuo L."/>
        </authorList>
    </citation>
    <scope>NUCLEOTIDE SEQUENCE [LARGE SCALE GENOMIC DNA]</scope>
    <source>
        <strain evidence="3">M2BS4Y-1</strain>
    </source>
</reference>
<organism evidence="2 3">
    <name type="scientific">Aureimonas flava</name>
    <dbReference type="NCBI Taxonomy" id="2320271"/>
    <lineage>
        <taxon>Bacteria</taxon>
        <taxon>Pseudomonadati</taxon>
        <taxon>Pseudomonadota</taxon>
        <taxon>Alphaproteobacteria</taxon>
        <taxon>Hyphomicrobiales</taxon>
        <taxon>Aurantimonadaceae</taxon>
        <taxon>Aureimonas</taxon>
    </lineage>
</organism>
<dbReference type="RefSeq" id="WP_119541127.1">
    <property type="nucleotide sequence ID" value="NZ_QYRN01000009.1"/>
</dbReference>
<evidence type="ECO:0000313" key="3">
    <source>
        <dbReference type="Proteomes" id="UP000265750"/>
    </source>
</evidence>
<dbReference type="AlphaFoldDB" id="A0A3A1WQ06"/>
<name>A0A3A1WQ06_9HYPH</name>
<feature type="compositionally biased region" description="Basic and acidic residues" evidence="1">
    <location>
        <begin position="42"/>
        <end position="55"/>
    </location>
</feature>
<accession>A0A3A1WQ06</accession>
<comment type="caution">
    <text evidence="2">The sequence shown here is derived from an EMBL/GenBank/DDBJ whole genome shotgun (WGS) entry which is preliminary data.</text>
</comment>
<sequence>MATGRSEERRVLDKDELELVAQTRHPALAELGTSEINDITRRLRERRDRAREIANRRRGAARRGQGATEPENSGMRQKAGVLSEALARLNKERTRREREDASPSLQANARRALRLKRANAGRANRPDAGRTAHEGMNPVAAEPTGRIGSPMEAGRVSQFVRDAQAARDGRG</sequence>
<feature type="compositionally biased region" description="Basic and acidic residues" evidence="1">
    <location>
        <begin position="124"/>
        <end position="133"/>
    </location>
</feature>
<protein>
    <submittedName>
        <fullName evidence="2">Uncharacterized protein</fullName>
    </submittedName>
</protein>
<gene>
    <name evidence="2" type="ORF">D3218_16255</name>
</gene>
<proteinExistence type="predicted"/>
<feature type="region of interest" description="Disordered" evidence="1">
    <location>
        <begin position="42"/>
        <end position="155"/>
    </location>
</feature>
<dbReference type="Proteomes" id="UP000265750">
    <property type="component" value="Unassembled WGS sequence"/>
</dbReference>
<dbReference type="EMBL" id="QYRN01000009">
    <property type="protein sequence ID" value="RIX98737.1"/>
    <property type="molecule type" value="Genomic_DNA"/>
</dbReference>
<evidence type="ECO:0000313" key="2">
    <source>
        <dbReference type="EMBL" id="RIX98737.1"/>
    </source>
</evidence>
<dbReference type="OrthoDB" id="7949760at2"/>
<evidence type="ECO:0000256" key="1">
    <source>
        <dbReference type="SAM" id="MobiDB-lite"/>
    </source>
</evidence>